<keyword evidence="8 12" id="KW-0368">Histidine biosynthesis</keyword>
<comment type="subunit">
    <text evidence="3 12">Heterodimer of HisH and HisF.</text>
</comment>
<evidence type="ECO:0000259" key="14">
    <source>
        <dbReference type="Pfam" id="PF00117"/>
    </source>
</evidence>
<organism evidence="15 16">
    <name type="scientific">Vasconcelosia minhoensis LEGE 07310</name>
    <dbReference type="NCBI Taxonomy" id="915328"/>
    <lineage>
        <taxon>Bacteria</taxon>
        <taxon>Bacillati</taxon>
        <taxon>Cyanobacteriota</taxon>
        <taxon>Cyanophyceae</taxon>
        <taxon>Nodosilineales</taxon>
        <taxon>Cymatolegaceae</taxon>
        <taxon>Vasconcelosia</taxon>
        <taxon>Vasconcelosia minhoensis</taxon>
    </lineage>
</organism>
<dbReference type="Pfam" id="PF00117">
    <property type="entry name" value="GATase"/>
    <property type="match status" value="1"/>
</dbReference>
<dbReference type="Gene3D" id="3.40.50.880">
    <property type="match status" value="1"/>
</dbReference>
<feature type="active site" description="Nucleophile" evidence="12 13">
    <location>
        <position position="81"/>
    </location>
</feature>
<dbReference type="RefSeq" id="WP_193910069.1">
    <property type="nucleotide sequence ID" value="NZ_JADEXG010000051.1"/>
</dbReference>
<keyword evidence="4 12" id="KW-0963">Cytoplasm</keyword>
<dbReference type="CDD" id="cd01748">
    <property type="entry name" value="GATase1_IGP_Synthase"/>
    <property type="match status" value="1"/>
</dbReference>
<dbReference type="EC" id="4.3.2.10" evidence="12"/>
<comment type="subcellular location">
    <subcellularLocation>
        <location evidence="1 12">Cytoplasm</location>
    </subcellularLocation>
</comment>
<dbReference type="HAMAP" id="MF_00278">
    <property type="entry name" value="HisH"/>
    <property type="match status" value="1"/>
</dbReference>
<dbReference type="PANTHER" id="PTHR42701">
    <property type="entry name" value="IMIDAZOLE GLYCEROL PHOSPHATE SYNTHASE SUBUNIT HISH"/>
    <property type="match status" value="1"/>
</dbReference>
<gene>
    <name evidence="12 15" type="primary">hisH</name>
    <name evidence="15" type="ORF">IQ241_18580</name>
</gene>
<dbReference type="PANTHER" id="PTHR42701:SF1">
    <property type="entry name" value="IMIDAZOLE GLYCEROL PHOSPHATE SYNTHASE SUBUNIT HISH"/>
    <property type="match status" value="1"/>
</dbReference>
<evidence type="ECO:0000256" key="12">
    <source>
        <dbReference type="HAMAP-Rule" id="MF_00278"/>
    </source>
</evidence>
<evidence type="ECO:0000256" key="4">
    <source>
        <dbReference type="ARBA" id="ARBA00022490"/>
    </source>
</evidence>
<evidence type="ECO:0000256" key="6">
    <source>
        <dbReference type="ARBA" id="ARBA00022801"/>
    </source>
</evidence>
<accession>A0A8J7A8R1</accession>
<dbReference type="AlphaFoldDB" id="A0A8J7A8R1"/>
<dbReference type="InterPro" id="IPR017926">
    <property type="entry name" value="GATASE"/>
</dbReference>
<evidence type="ECO:0000256" key="11">
    <source>
        <dbReference type="ARBA" id="ARBA00049534"/>
    </source>
</evidence>
<evidence type="ECO:0000256" key="13">
    <source>
        <dbReference type="PIRSR" id="PIRSR000495-1"/>
    </source>
</evidence>
<feature type="domain" description="Glutamine amidotransferase" evidence="14">
    <location>
        <begin position="6"/>
        <end position="202"/>
    </location>
</feature>
<dbReference type="GO" id="GO:0005737">
    <property type="term" value="C:cytoplasm"/>
    <property type="evidence" value="ECO:0007669"/>
    <property type="project" value="UniProtKB-SubCell"/>
</dbReference>
<comment type="catalytic activity">
    <reaction evidence="11 12">
        <text>L-glutamine + H2O = L-glutamate + NH4(+)</text>
        <dbReference type="Rhea" id="RHEA:15889"/>
        <dbReference type="ChEBI" id="CHEBI:15377"/>
        <dbReference type="ChEBI" id="CHEBI:28938"/>
        <dbReference type="ChEBI" id="CHEBI:29985"/>
        <dbReference type="ChEBI" id="CHEBI:58359"/>
        <dbReference type="EC" id="3.5.1.2"/>
    </reaction>
</comment>
<comment type="function">
    <text evidence="12">IGPS catalyzes the conversion of PRFAR and glutamine to IGP, AICAR and glutamate. The HisH subunit catalyzes the hydrolysis of glutamine to glutamate and ammonia as part of the synthesis of IGP and AICAR. The resulting ammonia molecule is channeled to the active site of HisF.</text>
</comment>
<dbReference type="EC" id="3.5.1.2" evidence="12"/>
<comment type="catalytic activity">
    <reaction evidence="10 12">
        <text>5-[(5-phospho-1-deoxy-D-ribulos-1-ylimino)methylamino]-1-(5-phospho-beta-D-ribosyl)imidazole-4-carboxamide + L-glutamine = D-erythro-1-(imidazol-4-yl)glycerol 3-phosphate + 5-amino-1-(5-phospho-beta-D-ribosyl)imidazole-4-carboxamide + L-glutamate + H(+)</text>
        <dbReference type="Rhea" id="RHEA:24793"/>
        <dbReference type="ChEBI" id="CHEBI:15378"/>
        <dbReference type="ChEBI" id="CHEBI:29985"/>
        <dbReference type="ChEBI" id="CHEBI:58278"/>
        <dbReference type="ChEBI" id="CHEBI:58359"/>
        <dbReference type="ChEBI" id="CHEBI:58475"/>
        <dbReference type="ChEBI" id="CHEBI:58525"/>
        <dbReference type="EC" id="4.3.2.10"/>
    </reaction>
</comment>
<reference evidence="15" key="1">
    <citation type="submission" date="2020-10" db="EMBL/GenBank/DDBJ databases">
        <authorList>
            <person name="Castelo-Branco R."/>
            <person name="Eusebio N."/>
            <person name="Adriana R."/>
            <person name="Vieira A."/>
            <person name="Brugerolle De Fraissinette N."/>
            <person name="Rezende De Castro R."/>
            <person name="Schneider M.P."/>
            <person name="Vasconcelos V."/>
            <person name="Leao P.N."/>
        </authorList>
    </citation>
    <scope>NUCLEOTIDE SEQUENCE</scope>
    <source>
        <strain evidence="15">LEGE 07310</strain>
    </source>
</reference>
<protein>
    <recommendedName>
        <fullName evidence="12">Imidazole glycerol phosphate synthase subunit HisH</fullName>
        <ecNumber evidence="12">4.3.2.10</ecNumber>
    </recommendedName>
    <alternativeName>
        <fullName evidence="12">IGP synthase glutaminase subunit</fullName>
        <ecNumber evidence="12">3.5.1.2</ecNumber>
    </alternativeName>
    <alternativeName>
        <fullName evidence="12">IGP synthase subunit HisH</fullName>
    </alternativeName>
    <alternativeName>
        <fullName evidence="12">ImGP synthase subunit HisH</fullName>
        <shortName evidence="12">IGPS subunit HisH</shortName>
    </alternativeName>
</protein>
<evidence type="ECO:0000256" key="5">
    <source>
        <dbReference type="ARBA" id="ARBA00022605"/>
    </source>
</evidence>
<evidence type="ECO:0000256" key="3">
    <source>
        <dbReference type="ARBA" id="ARBA00011152"/>
    </source>
</evidence>
<evidence type="ECO:0000256" key="2">
    <source>
        <dbReference type="ARBA" id="ARBA00005091"/>
    </source>
</evidence>
<evidence type="ECO:0000256" key="1">
    <source>
        <dbReference type="ARBA" id="ARBA00004496"/>
    </source>
</evidence>
<dbReference type="InterPro" id="IPR010139">
    <property type="entry name" value="Imidazole-glycPsynth_HisH"/>
</dbReference>
<evidence type="ECO:0000313" key="15">
    <source>
        <dbReference type="EMBL" id="MBE9079277.1"/>
    </source>
</evidence>
<comment type="caution">
    <text evidence="15">The sequence shown here is derived from an EMBL/GenBank/DDBJ whole genome shotgun (WGS) entry which is preliminary data.</text>
</comment>
<dbReference type="GO" id="GO:0000107">
    <property type="term" value="F:imidazoleglycerol-phosphate synthase activity"/>
    <property type="evidence" value="ECO:0007669"/>
    <property type="project" value="UniProtKB-UniRule"/>
</dbReference>
<evidence type="ECO:0000313" key="16">
    <source>
        <dbReference type="Proteomes" id="UP000636505"/>
    </source>
</evidence>
<name>A0A8J7A8R1_9CYAN</name>
<dbReference type="NCBIfam" id="TIGR01855">
    <property type="entry name" value="IMP_synth_hisH"/>
    <property type="match status" value="1"/>
</dbReference>
<keyword evidence="5 12" id="KW-0028">Amino-acid biosynthesis</keyword>
<keyword evidence="6 12" id="KW-0378">Hydrolase</keyword>
<dbReference type="GO" id="GO:0016829">
    <property type="term" value="F:lyase activity"/>
    <property type="evidence" value="ECO:0007669"/>
    <property type="project" value="UniProtKB-KW"/>
</dbReference>
<comment type="pathway">
    <text evidence="2 12">Amino-acid biosynthesis; L-histidine biosynthesis; L-histidine from 5-phospho-alpha-D-ribose 1-diphosphate: step 5/9.</text>
</comment>
<dbReference type="InterPro" id="IPR029062">
    <property type="entry name" value="Class_I_gatase-like"/>
</dbReference>
<dbReference type="Proteomes" id="UP000636505">
    <property type="component" value="Unassembled WGS sequence"/>
</dbReference>
<evidence type="ECO:0000256" key="8">
    <source>
        <dbReference type="ARBA" id="ARBA00023102"/>
    </source>
</evidence>
<keyword evidence="7 12" id="KW-0315">Glutamine amidotransferase</keyword>
<dbReference type="SUPFAM" id="SSF52317">
    <property type="entry name" value="Class I glutamine amidotransferase-like"/>
    <property type="match status" value="1"/>
</dbReference>
<dbReference type="GO" id="GO:0004359">
    <property type="term" value="F:glutaminase activity"/>
    <property type="evidence" value="ECO:0007669"/>
    <property type="project" value="UniProtKB-EC"/>
</dbReference>
<sequence>MSAIAVIDYDMGNLHSACKGLQKAGATTLITDDVAELERADGVVLPGVGAFDPAMQHLRSRHLVEPIRQIIASGKPFLGICLGLQVLFESSDEGDEAGLGVLPGTIRRFQAEPDLKIPHMGWNQLELRQPDSPLWNQISPAAWVYFVHSYYAAPADPSVCAATVTHGSQTVTAAVAKDNLMAVQFHPEKSSTAGLQILANFVQLVEREQRVEVGVMG</sequence>
<keyword evidence="16" id="KW-1185">Reference proteome</keyword>
<keyword evidence="9 12" id="KW-0456">Lyase</keyword>
<dbReference type="UniPathway" id="UPA00031">
    <property type="reaction ID" value="UER00010"/>
</dbReference>
<feature type="active site" evidence="12 13">
    <location>
        <position position="188"/>
    </location>
</feature>
<evidence type="ECO:0000256" key="10">
    <source>
        <dbReference type="ARBA" id="ARBA00047838"/>
    </source>
</evidence>
<evidence type="ECO:0000256" key="7">
    <source>
        <dbReference type="ARBA" id="ARBA00022962"/>
    </source>
</evidence>
<feature type="active site" evidence="12 13">
    <location>
        <position position="186"/>
    </location>
</feature>
<dbReference type="GO" id="GO:0000105">
    <property type="term" value="P:L-histidine biosynthetic process"/>
    <property type="evidence" value="ECO:0007669"/>
    <property type="project" value="UniProtKB-UniRule"/>
</dbReference>
<dbReference type="PIRSF" id="PIRSF000495">
    <property type="entry name" value="Amidotransf_hisH"/>
    <property type="match status" value="1"/>
</dbReference>
<dbReference type="FunFam" id="3.40.50.880:FF:000009">
    <property type="entry name" value="Imidazole glycerol phosphate synthase subunit HisH"/>
    <property type="match status" value="1"/>
</dbReference>
<proteinExistence type="inferred from homology"/>
<evidence type="ECO:0000256" key="9">
    <source>
        <dbReference type="ARBA" id="ARBA00023239"/>
    </source>
</evidence>
<dbReference type="PROSITE" id="PS51273">
    <property type="entry name" value="GATASE_TYPE_1"/>
    <property type="match status" value="1"/>
</dbReference>
<dbReference type="EMBL" id="JADEXG010000051">
    <property type="protein sequence ID" value="MBE9079277.1"/>
    <property type="molecule type" value="Genomic_DNA"/>
</dbReference>
<dbReference type="PROSITE" id="PS51274">
    <property type="entry name" value="GATASE_COBBQ"/>
    <property type="match status" value="1"/>
</dbReference>